<reference evidence="10 11" key="1">
    <citation type="submission" date="2024-03" db="EMBL/GenBank/DDBJ databases">
        <title>Mouse gut bacterial collection (mGBC) of GemPharmatech.</title>
        <authorList>
            <person name="He Y."/>
            <person name="Dong L."/>
            <person name="Wu D."/>
            <person name="Gao X."/>
            <person name="Lin Z."/>
        </authorList>
    </citation>
    <scope>NUCLEOTIDE SEQUENCE [LARGE SCALE GENOMIC DNA]</scope>
    <source>
        <strain evidence="10 11">15-30</strain>
    </source>
</reference>
<keyword evidence="4 8" id="KW-1003">Cell membrane</keyword>
<dbReference type="PIRSF" id="PIRSF037778">
    <property type="entry name" value="UCP037778_transp_RibU"/>
    <property type="match status" value="1"/>
</dbReference>
<comment type="function">
    <text evidence="8">Probably a riboflavin-binding protein that interacts with the energy-coupling factor (ECF) ABC-transporter complex.</text>
</comment>
<evidence type="ECO:0000256" key="3">
    <source>
        <dbReference type="ARBA" id="ARBA00022448"/>
    </source>
</evidence>
<comment type="caution">
    <text evidence="10">The sequence shown here is derived from an EMBL/GenBank/DDBJ whole genome shotgun (WGS) entry which is preliminary data.</text>
</comment>
<evidence type="ECO:0000256" key="6">
    <source>
        <dbReference type="ARBA" id="ARBA00022989"/>
    </source>
</evidence>
<feature type="transmembrane region" description="Helical" evidence="9">
    <location>
        <begin position="45"/>
        <end position="71"/>
    </location>
</feature>
<comment type="similarity">
    <text evidence="2 8">Belongs to the prokaryotic riboflavin transporter (P-RFT) (TC 2.A.87) family.</text>
</comment>
<evidence type="ECO:0000256" key="7">
    <source>
        <dbReference type="ARBA" id="ARBA00023136"/>
    </source>
</evidence>
<feature type="transmembrane region" description="Helical" evidence="9">
    <location>
        <begin position="77"/>
        <end position="99"/>
    </location>
</feature>
<gene>
    <name evidence="10" type="ORF">AALT52_07375</name>
</gene>
<evidence type="ECO:0000256" key="5">
    <source>
        <dbReference type="ARBA" id="ARBA00022692"/>
    </source>
</evidence>
<evidence type="ECO:0000256" key="8">
    <source>
        <dbReference type="PIRNR" id="PIRNR037778"/>
    </source>
</evidence>
<comment type="subcellular location">
    <subcellularLocation>
        <location evidence="1">Cell membrane</location>
        <topology evidence="1">Multi-pass membrane protein</topology>
    </subcellularLocation>
</comment>
<evidence type="ECO:0000313" key="11">
    <source>
        <dbReference type="Proteomes" id="UP001565236"/>
    </source>
</evidence>
<evidence type="ECO:0000256" key="9">
    <source>
        <dbReference type="SAM" id="Phobius"/>
    </source>
</evidence>
<keyword evidence="5 9" id="KW-0812">Transmembrane</keyword>
<dbReference type="PANTHER" id="PTHR38438:SF1">
    <property type="entry name" value="RIBOFLAVIN TRANSPORTER RIBU"/>
    <property type="match status" value="1"/>
</dbReference>
<evidence type="ECO:0000313" key="10">
    <source>
        <dbReference type="EMBL" id="MEY8662704.1"/>
    </source>
</evidence>
<feature type="transmembrane region" description="Helical" evidence="9">
    <location>
        <begin position="6"/>
        <end position="33"/>
    </location>
</feature>
<feature type="transmembrane region" description="Helical" evidence="9">
    <location>
        <begin position="111"/>
        <end position="132"/>
    </location>
</feature>
<dbReference type="RefSeq" id="WP_369942460.1">
    <property type="nucleotide sequence ID" value="NZ_JBCLUF010000026.1"/>
</dbReference>
<protein>
    <recommendedName>
        <fullName evidence="8">Riboflavin transporter</fullName>
    </recommendedName>
</protein>
<dbReference type="InterPro" id="IPR025720">
    <property type="entry name" value="RibU"/>
</dbReference>
<evidence type="ECO:0000256" key="2">
    <source>
        <dbReference type="ARBA" id="ARBA00005540"/>
    </source>
</evidence>
<sequence>MNNIIVRRLTLGACLAAISYLLMFVSFVVIPLVPFMKLDFSDLPILIAFCLLGTAGGIQVAFLRSLLYFIISGPSLPNLIGVSLSFLATLSFCLPLYYLLQRQKLTAKDKFVAVLVATFSLTLILSLVNWSITLPLYMKILGMKLSLPLAQVVLYGVVPFNLIKGTLVGSLFLLLYAKLHPWMLQHQKLR</sequence>
<dbReference type="InterPro" id="IPR024529">
    <property type="entry name" value="ECF_trnsprt_substrate-spec"/>
</dbReference>
<keyword evidence="11" id="KW-1185">Reference proteome</keyword>
<accession>A0ABV4DR23</accession>
<evidence type="ECO:0000256" key="4">
    <source>
        <dbReference type="ARBA" id="ARBA00022475"/>
    </source>
</evidence>
<dbReference type="PANTHER" id="PTHR38438">
    <property type="entry name" value="RIBOFLAVIN TRANSPORTER RIBU"/>
    <property type="match status" value="1"/>
</dbReference>
<name>A0ABV4DR23_9LACO</name>
<dbReference type="Gene3D" id="1.10.1760.20">
    <property type="match status" value="1"/>
</dbReference>
<organism evidence="10 11">
    <name type="scientific">Ligilactobacillus faecis</name>
    <dbReference type="NCBI Taxonomy" id="762833"/>
    <lineage>
        <taxon>Bacteria</taxon>
        <taxon>Bacillati</taxon>
        <taxon>Bacillota</taxon>
        <taxon>Bacilli</taxon>
        <taxon>Lactobacillales</taxon>
        <taxon>Lactobacillaceae</taxon>
        <taxon>Ligilactobacillus</taxon>
    </lineage>
</organism>
<dbReference type="EMBL" id="JBCLUF010000026">
    <property type="protein sequence ID" value="MEY8662704.1"/>
    <property type="molecule type" value="Genomic_DNA"/>
</dbReference>
<evidence type="ECO:0000256" key="1">
    <source>
        <dbReference type="ARBA" id="ARBA00004651"/>
    </source>
</evidence>
<keyword evidence="3 8" id="KW-0813">Transport</keyword>
<dbReference type="Proteomes" id="UP001565236">
    <property type="component" value="Unassembled WGS sequence"/>
</dbReference>
<dbReference type="Pfam" id="PF12822">
    <property type="entry name" value="ECF_trnsprt"/>
    <property type="match status" value="1"/>
</dbReference>
<keyword evidence="6 9" id="KW-1133">Transmembrane helix</keyword>
<feature type="transmembrane region" description="Helical" evidence="9">
    <location>
        <begin position="152"/>
        <end position="177"/>
    </location>
</feature>
<keyword evidence="7 8" id="KW-0472">Membrane</keyword>
<proteinExistence type="inferred from homology"/>